<dbReference type="InterPro" id="IPR051049">
    <property type="entry name" value="Dienelactone_hydrolase-like"/>
</dbReference>
<dbReference type="RefSeq" id="WP_028053183.1">
    <property type="nucleotide sequence ID" value="NZ_ATYC01000008.1"/>
</dbReference>
<dbReference type="PANTHER" id="PTHR46623">
    <property type="entry name" value="CARBOXYMETHYLENEBUTENOLIDASE-RELATED"/>
    <property type="match status" value="1"/>
</dbReference>
<proteinExistence type="predicted"/>
<dbReference type="GO" id="GO:0016787">
    <property type="term" value="F:hydrolase activity"/>
    <property type="evidence" value="ECO:0007669"/>
    <property type="project" value="UniProtKB-KW"/>
</dbReference>
<dbReference type="Pfam" id="PF01738">
    <property type="entry name" value="DLH"/>
    <property type="match status" value="1"/>
</dbReference>
<dbReference type="Proteomes" id="UP000507954">
    <property type="component" value="Unassembled WGS sequence"/>
</dbReference>
<dbReference type="InterPro" id="IPR029058">
    <property type="entry name" value="AB_hydrolase_fold"/>
</dbReference>
<gene>
    <name evidence="2" type="ORF">EMEDMD4_510007</name>
</gene>
<name>A0A508X6E2_9HYPH</name>
<dbReference type="AlphaFoldDB" id="A0A508X6E2"/>
<reference evidence="2" key="1">
    <citation type="submission" date="2019-06" db="EMBL/GenBank/DDBJ databases">
        <authorList>
            <person name="Le Quere A."/>
            <person name="Colella S."/>
        </authorList>
    </citation>
    <scope>NUCLEOTIDE SEQUENCE</scope>
    <source>
        <strain evidence="2">EmedicaeMD41</strain>
    </source>
</reference>
<evidence type="ECO:0000259" key="1">
    <source>
        <dbReference type="Pfam" id="PF01738"/>
    </source>
</evidence>
<dbReference type="EMBL" id="CABFNB010000119">
    <property type="protein sequence ID" value="VTZ63630.1"/>
    <property type="molecule type" value="Genomic_DNA"/>
</dbReference>
<feature type="domain" description="Dienelactone hydrolase" evidence="1">
    <location>
        <begin position="3"/>
        <end position="185"/>
    </location>
</feature>
<dbReference type="Gene3D" id="3.40.50.1820">
    <property type="entry name" value="alpha/beta hydrolase"/>
    <property type="match status" value="1"/>
</dbReference>
<accession>A0A508X6E2</accession>
<dbReference type="InterPro" id="IPR002925">
    <property type="entry name" value="Dienelactn_hydro"/>
</dbReference>
<dbReference type="PANTHER" id="PTHR46623:SF6">
    <property type="entry name" value="ALPHA_BETA-HYDROLASES SUPERFAMILY PROTEIN"/>
    <property type="match status" value="1"/>
</dbReference>
<sequence length="188" mass="20144">MATVILFHSVYGLRPFERAVAERLAVAGHEVFTPDLYEGRVASSIDEGFAIKEEIGWRVLCARAERSVAGLPADAVLGGFSMGAAVAASLWPTRPETAGVLFLHSIAEIPANARPGVPVQVHLADPDVFEPADEVAAWRSAAETTPIDLEVFTYAGAGHLYTDATLPDYDSEAAHLTWSRVERCLAAL</sequence>
<organism evidence="2">
    <name type="scientific">Sinorhizobium medicae</name>
    <dbReference type="NCBI Taxonomy" id="110321"/>
    <lineage>
        <taxon>Bacteria</taxon>
        <taxon>Pseudomonadati</taxon>
        <taxon>Pseudomonadota</taxon>
        <taxon>Alphaproteobacteria</taxon>
        <taxon>Hyphomicrobiales</taxon>
        <taxon>Rhizobiaceae</taxon>
        <taxon>Sinorhizobium/Ensifer group</taxon>
        <taxon>Sinorhizobium</taxon>
    </lineage>
</organism>
<dbReference type="SUPFAM" id="SSF53474">
    <property type="entry name" value="alpha/beta-Hydrolases"/>
    <property type="match status" value="1"/>
</dbReference>
<evidence type="ECO:0000313" key="2">
    <source>
        <dbReference type="EMBL" id="VTZ63630.1"/>
    </source>
</evidence>
<keyword evidence="2" id="KW-0378">Hydrolase</keyword>
<protein>
    <submittedName>
        <fullName evidence="2">Dienelactone hydrolase</fullName>
    </submittedName>
</protein>